<feature type="domain" description="SnoaL-like" evidence="1">
    <location>
        <begin position="14"/>
        <end position="131"/>
    </location>
</feature>
<evidence type="ECO:0000313" key="2">
    <source>
        <dbReference type="EMBL" id="TCS73330.1"/>
    </source>
</evidence>
<dbReference type="InterPro" id="IPR032710">
    <property type="entry name" value="NTF2-like_dom_sf"/>
</dbReference>
<gene>
    <name evidence="2" type="ORF">EDC61_102100</name>
</gene>
<proteinExistence type="predicted"/>
<dbReference type="Pfam" id="PF13474">
    <property type="entry name" value="SnoaL_3"/>
    <property type="match status" value="1"/>
</dbReference>
<evidence type="ECO:0000259" key="1">
    <source>
        <dbReference type="Pfam" id="PF13474"/>
    </source>
</evidence>
<dbReference type="InterPro" id="IPR037401">
    <property type="entry name" value="SnoaL-like"/>
</dbReference>
<keyword evidence="3" id="KW-1185">Reference proteome</keyword>
<evidence type="ECO:0000313" key="3">
    <source>
        <dbReference type="Proteomes" id="UP000295135"/>
    </source>
</evidence>
<dbReference type="OrthoDB" id="5767026at2"/>
<name>A0A4R3JZN5_9PROT</name>
<dbReference type="Gene3D" id="3.10.450.50">
    <property type="match status" value="1"/>
</dbReference>
<dbReference type="Proteomes" id="UP000295135">
    <property type="component" value="Unassembled WGS sequence"/>
</dbReference>
<accession>A0A4R3JZN5</accession>
<dbReference type="PANTHER" id="PTHR34957">
    <property type="entry name" value="NUCLEAR TRANSPORT FACTOR 2 (NTF2) FAMILY PROTEIN"/>
    <property type="match status" value="1"/>
</dbReference>
<dbReference type="SUPFAM" id="SSF54427">
    <property type="entry name" value="NTF2-like"/>
    <property type="match status" value="1"/>
</dbReference>
<dbReference type="RefSeq" id="WP_126458532.1">
    <property type="nucleotide sequence ID" value="NZ_AP018721.1"/>
</dbReference>
<organism evidence="2 3">
    <name type="scientific">Sulfuritortus calidifontis</name>
    <dbReference type="NCBI Taxonomy" id="1914471"/>
    <lineage>
        <taxon>Bacteria</taxon>
        <taxon>Pseudomonadati</taxon>
        <taxon>Pseudomonadota</taxon>
        <taxon>Betaproteobacteria</taxon>
        <taxon>Nitrosomonadales</taxon>
        <taxon>Thiobacillaceae</taxon>
        <taxon>Sulfuritortus</taxon>
    </lineage>
</organism>
<dbReference type="EMBL" id="SLZY01000002">
    <property type="protein sequence ID" value="TCS73330.1"/>
    <property type="molecule type" value="Genomic_DNA"/>
</dbReference>
<dbReference type="PANTHER" id="PTHR34957:SF1">
    <property type="entry name" value="NUCLEAR TRANSPORT FACTOR 2 (NTF2) FAMILY PROTEIN"/>
    <property type="match status" value="1"/>
</dbReference>
<comment type="caution">
    <text evidence="2">The sequence shown here is derived from an EMBL/GenBank/DDBJ whole genome shotgun (WGS) entry which is preliminary data.</text>
</comment>
<protein>
    <submittedName>
        <fullName evidence="2">Ketosteroid isomerase-like protein</fullName>
    </submittedName>
</protein>
<reference evidence="2 3" key="1">
    <citation type="submission" date="2019-03" db="EMBL/GenBank/DDBJ databases">
        <title>Genomic Encyclopedia of Type Strains, Phase IV (KMG-IV): sequencing the most valuable type-strain genomes for metagenomic binning, comparative biology and taxonomic classification.</title>
        <authorList>
            <person name="Goeker M."/>
        </authorList>
    </citation>
    <scope>NUCLEOTIDE SEQUENCE [LARGE SCALE GENOMIC DNA]</scope>
    <source>
        <strain evidence="2 3">DSM 103923</strain>
    </source>
</reference>
<dbReference type="GO" id="GO:0016853">
    <property type="term" value="F:isomerase activity"/>
    <property type="evidence" value="ECO:0007669"/>
    <property type="project" value="UniProtKB-KW"/>
</dbReference>
<sequence length="145" mass="16050">MKTAALPRFDTPEAAEAAFYAAFEQADLVGMMQVWDNAPDIACIHPMGKVITGLAEVGRSWQEVFASELRLRFTREPVQLSESGDLAVSVLYEHIQVGSEDKPRPPMLATNVYRRGDRGWRLILHHASPAVVAVAEAPRANPFLH</sequence>
<dbReference type="AlphaFoldDB" id="A0A4R3JZN5"/>
<keyword evidence="2" id="KW-0413">Isomerase</keyword>